<keyword evidence="2" id="KW-0472">Membrane</keyword>
<comment type="caution">
    <text evidence="4">The sequence shown here is derived from an EMBL/GenBank/DDBJ whole genome shotgun (WGS) entry which is preliminary data.</text>
</comment>
<dbReference type="Gene3D" id="2.40.170.20">
    <property type="entry name" value="TonB-dependent receptor, beta-barrel domain"/>
    <property type="match status" value="1"/>
</dbReference>
<evidence type="ECO:0000256" key="2">
    <source>
        <dbReference type="ARBA" id="ARBA00023136"/>
    </source>
</evidence>
<keyword evidence="4" id="KW-0675">Receptor</keyword>
<accession>A0ABV8PZH8</accession>
<dbReference type="InterPro" id="IPR036942">
    <property type="entry name" value="Beta-barrel_TonB_sf"/>
</dbReference>
<protein>
    <submittedName>
        <fullName evidence="4">TonB-dependent receptor</fullName>
    </submittedName>
</protein>
<evidence type="ECO:0000256" key="1">
    <source>
        <dbReference type="ARBA" id="ARBA00004442"/>
    </source>
</evidence>
<keyword evidence="5" id="KW-1185">Reference proteome</keyword>
<reference evidence="5" key="1">
    <citation type="journal article" date="2019" name="Int. J. Syst. Evol. Microbiol.">
        <title>The Global Catalogue of Microorganisms (GCM) 10K type strain sequencing project: providing services to taxonomists for standard genome sequencing and annotation.</title>
        <authorList>
            <consortium name="The Broad Institute Genomics Platform"/>
            <consortium name="The Broad Institute Genome Sequencing Center for Infectious Disease"/>
            <person name="Wu L."/>
            <person name="Ma J."/>
        </authorList>
    </citation>
    <scope>NUCLEOTIDE SEQUENCE [LARGE SCALE GENOMIC DNA]</scope>
    <source>
        <strain evidence="5">CECT 8010</strain>
    </source>
</reference>
<sequence length="862" mass="97860">MRQMIFFLLVFLTYESAYSQAGHKQKPIRDTTQKAIDSAMVEELKDNVLDNIPMVFLDDNDFGNTTSNQNISSVLTASRDPFYAAAAYNFSPARFRMRGYNNDLNVTFMNGISMDNLDNGFTPFGLWGGLNDVMRIKDLSIGLRYNTFSFGAIGNSTSIDSRASKQREQTQISYAISNRNYTHRVNAYYGSGIRKKGWAYVLAGSFRGADEGYVLGTHYNSYSYFFGVDKRFGQKHLLSLVAFGAPTENGRQTATVQEAMDLVGSNYYNPSWGYQNGKKRNANVAKTHQPFIIFTHDFRMSNNSSLVTAVGYSFGESATTGLDWNNTADPRPDYYRYLPSYKADITLRQRVANAFANNPLLSQINWGKLYYANYSSNETIKDANGIAGNNVSGKRARYIVEQHTIDTKKFNFNIVFNKKIGNHLDVTAGISYQSQKNNYFKRVGDLLGAEFYVDLNQFAENAFPLNPSAGQNNILTPNRILYKGDKFGYNYDINIHRSALWKQLVLKYNKIDCFISGEISNTAFYRNGNYKNGLYVNNSYGQSASYHFNNYGVKGGVTYKINGRNYLYVSGAISTKAPYFDNVYISPRTRDIVQSDINSEKISSVEGGYILNAPKIKVRLTGYYTKFGDGMDVVTFYHDDYRNFVNYALSKINKVHFGAEFGFDAKITRNLSLVGAAAVGRYYYDSEQQATVTQDNNAAVLSKETVYSENFRVGGTPQEAYSLGISYRSPKFWYFTVTGNYFDQIWLNFNPLRRTAAAVNGVIKDSDQWYGIIDQTRLPAQFTLDFFGGYSYRLPRQTGSKHNQFLVFNIGINNLLNNTSMITGGFEQLRFDFQEKNPNKFPPKLFYGYGLNFFANIIYRFQ</sequence>
<comment type="subcellular location">
    <subcellularLocation>
        <location evidence="1">Cell outer membrane</location>
    </subcellularLocation>
</comment>
<name>A0ABV8PZH8_9BACT</name>
<keyword evidence="3" id="KW-0998">Cell outer membrane</keyword>
<evidence type="ECO:0000313" key="4">
    <source>
        <dbReference type="EMBL" id="MFC4232409.1"/>
    </source>
</evidence>
<organism evidence="4 5">
    <name type="scientific">Parasediminibacterium paludis</name>
    <dbReference type="NCBI Taxonomy" id="908966"/>
    <lineage>
        <taxon>Bacteria</taxon>
        <taxon>Pseudomonadati</taxon>
        <taxon>Bacteroidota</taxon>
        <taxon>Chitinophagia</taxon>
        <taxon>Chitinophagales</taxon>
        <taxon>Chitinophagaceae</taxon>
        <taxon>Parasediminibacterium</taxon>
    </lineage>
</organism>
<dbReference type="SUPFAM" id="SSF56935">
    <property type="entry name" value="Porins"/>
    <property type="match status" value="1"/>
</dbReference>
<gene>
    <name evidence="4" type="ORF">ACFOW1_10935</name>
</gene>
<evidence type="ECO:0000313" key="5">
    <source>
        <dbReference type="Proteomes" id="UP001595906"/>
    </source>
</evidence>
<evidence type="ECO:0000256" key="3">
    <source>
        <dbReference type="ARBA" id="ARBA00023237"/>
    </source>
</evidence>
<dbReference type="RefSeq" id="WP_379014251.1">
    <property type="nucleotide sequence ID" value="NZ_JBHSDC010000022.1"/>
</dbReference>
<dbReference type="EMBL" id="JBHSDC010000022">
    <property type="protein sequence ID" value="MFC4232409.1"/>
    <property type="molecule type" value="Genomic_DNA"/>
</dbReference>
<dbReference type="Proteomes" id="UP001595906">
    <property type="component" value="Unassembled WGS sequence"/>
</dbReference>
<proteinExistence type="predicted"/>